<dbReference type="WBParaSite" id="ACOC_0000507801-mRNA-1">
    <property type="protein sequence ID" value="ACOC_0000507801-mRNA-1"/>
    <property type="gene ID" value="ACOC_0000507801"/>
</dbReference>
<dbReference type="OrthoDB" id="420606at2759"/>
<evidence type="ECO:0000313" key="8">
    <source>
        <dbReference type="Proteomes" id="UP000267027"/>
    </source>
</evidence>
<reference evidence="9" key="1">
    <citation type="submission" date="2017-02" db="UniProtKB">
        <authorList>
            <consortium name="WormBaseParasite"/>
        </authorList>
    </citation>
    <scope>IDENTIFICATION</scope>
</reference>
<dbReference type="AlphaFoldDB" id="A0A0R3PKF5"/>
<name>A0A0R3PKF5_ANGCS</name>
<dbReference type="PANTHER" id="PTHR13285">
    <property type="entry name" value="ACYLTRANSFERASE"/>
    <property type="match status" value="1"/>
</dbReference>
<comment type="similarity">
    <text evidence="5">Belongs to the membrane-bound acyltransferase family. HHAT subfamily.</text>
</comment>
<evidence type="ECO:0000256" key="1">
    <source>
        <dbReference type="ARBA" id="ARBA00004141"/>
    </source>
</evidence>
<dbReference type="Pfam" id="PF03062">
    <property type="entry name" value="MBOAT"/>
    <property type="match status" value="1"/>
</dbReference>
<comment type="subcellular location">
    <subcellularLocation>
        <location evidence="1">Membrane</location>
        <topology evidence="1">Multi-pass membrane protein</topology>
    </subcellularLocation>
</comment>
<evidence type="ECO:0000313" key="9">
    <source>
        <dbReference type="WBParaSite" id="ACOC_0000507801-mRNA-1"/>
    </source>
</evidence>
<dbReference type="EMBL" id="UYYA01003847">
    <property type="protein sequence ID" value="VDM56664.1"/>
    <property type="molecule type" value="Genomic_DNA"/>
</dbReference>
<keyword evidence="3 6" id="KW-1133">Transmembrane helix</keyword>
<feature type="transmembrane region" description="Helical" evidence="6">
    <location>
        <begin position="108"/>
        <end position="131"/>
    </location>
</feature>
<feature type="transmembrane region" description="Helical" evidence="6">
    <location>
        <begin position="392"/>
        <end position="411"/>
    </location>
</feature>
<evidence type="ECO:0000256" key="5">
    <source>
        <dbReference type="ARBA" id="ARBA00038268"/>
    </source>
</evidence>
<feature type="transmembrane region" description="Helical" evidence="6">
    <location>
        <begin position="370"/>
        <end position="386"/>
    </location>
</feature>
<keyword evidence="4 6" id="KW-0472">Membrane</keyword>
<proteinExistence type="inferred from homology"/>
<evidence type="ECO:0000256" key="3">
    <source>
        <dbReference type="ARBA" id="ARBA00022989"/>
    </source>
</evidence>
<sequence length="523" mass="61422">MGTFSQTTRVTFSYPALPEIKLCYAVVSASMIYGLNCIWQASRNFEWGVGDHGVYSSLPFYGSAIKDHTNWEWMNWSPFALHYLPLLIAHSLLFNLGSKLMAETPFVVTYTLLSIAACVYYFTPLLVVISLTQGTLMFLVCNYFRSKTLVWISSLPLLYYSMHKTLDITDNPFHVFTFVSYTMLSYVSYCMDTRNGVAREQDDSLAKKYLRMLFYTFYQPYLFSLIVLYKDFERQIAERSTRPRNWRHSVLLAIRIAFWWTLYEVSLHFIYVEALLKNARYAGSLPKDQFFSLAPALGMLFQMKYVVIFGLPTVFARFDNMDPQKGPICITRVTLFSKVWREFDRGLYKFFRDYIFVPICRPTFSLQRKVFGVLVSYSFVLLWHGFYHHNIVWIILNIISLVLEMSAKSVYSFEAFRMWREKTFSDVTFRRILAALHILPFAFGLYSNIYFLGGSEAGGLFVKRMFDEETVTLRWVTPFTGNKWPFILLLVLGYFYSNTCIEVERKLELRRKEEEECALEKQE</sequence>
<feature type="transmembrane region" description="Helical" evidence="6">
    <location>
        <begin position="250"/>
        <end position="271"/>
    </location>
</feature>
<evidence type="ECO:0000256" key="2">
    <source>
        <dbReference type="ARBA" id="ARBA00022692"/>
    </source>
</evidence>
<keyword evidence="8" id="KW-1185">Reference proteome</keyword>
<evidence type="ECO:0000313" key="7">
    <source>
        <dbReference type="EMBL" id="VDM56664.1"/>
    </source>
</evidence>
<feature type="transmembrane region" description="Helical" evidence="6">
    <location>
        <begin position="209"/>
        <end position="229"/>
    </location>
</feature>
<dbReference type="STRING" id="334426.A0A0R3PKF5"/>
<dbReference type="GO" id="GO:0005783">
    <property type="term" value="C:endoplasmic reticulum"/>
    <property type="evidence" value="ECO:0007669"/>
    <property type="project" value="TreeGrafter"/>
</dbReference>
<evidence type="ECO:0000256" key="4">
    <source>
        <dbReference type="ARBA" id="ARBA00023136"/>
    </source>
</evidence>
<feature type="transmembrane region" description="Helical" evidence="6">
    <location>
        <begin position="432"/>
        <end position="453"/>
    </location>
</feature>
<dbReference type="GO" id="GO:0016409">
    <property type="term" value="F:palmitoyltransferase activity"/>
    <property type="evidence" value="ECO:0007669"/>
    <property type="project" value="TreeGrafter"/>
</dbReference>
<reference evidence="7 8" key="2">
    <citation type="submission" date="2018-11" db="EMBL/GenBank/DDBJ databases">
        <authorList>
            <consortium name="Pathogen Informatics"/>
        </authorList>
    </citation>
    <scope>NUCLEOTIDE SEQUENCE [LARGE SCALE GENOMIC DNA]</scope>
    <source>
        <strain evidence="7 8">Costa Rica</strain>
    </source>
</reference>
<dbReference type="InterPro" id="IPR004299">
    <property type="entry name" value="MBOAT_fam"/>
</dbReference>
<feature type="transmembrane region" description="Helical" evidence="6">
    <location>
        <begin position="79"/>
        <end position="96"/>
    </location>
</feature>
<evidence type="ECO:0000256" key="6">
    <source>
        <dbReference type="SAM" id="Phobius"/>
    </source>
</evidence>
<dbReference type="InterPro" id="IPR051085">
    <property type="entry name" value="MB_O-acyltransferase"/>
</dbReference>
<dbReference type="PANTHER" id="PTHR13285:SF22">
    <property type="entry name" value="PROTEIN-CYSTEINE N-PALMITOYLTRANSFERASE HHAT"/>
    <property type="match status" value="1"/>
</dbReference>
<feature type="transmembrane region" description="Helical" evidence="6">
    <location>
        <begin position="291"/>
        <end position="315"/>
    </location>
</feature>
<dbReference type="GO" id="GO:0016020">
    <property type="term" value="C:membrane"/>
    <property type="evidence" value="ECO:0007669"/>
    <property type="project" value="UniProtKB-SubCell"/>
</dbReference>
<accession>A0A0R3PKF5</accession>
<feature type="transmembrane region" description="Helical" evidence="6">
    <location>
        <begin position="484"/>
        <end position="503"/>
    </location>
</feature>
<protein>
    <submittedName>
        <fullName evidence="9">Protein-cysteine N-palmitoyltransferase HHAT</fullName>
    </submittedName>
</protein>
<gene>
    <name evidence="7" type="ORF">ACOC_LOCUS5079</name>
</gene>
<keyword evidence="2 6" id="KW-0812">Transmembrane</keyword>
<organism evidence="9">
    <name type="scientific">Angiostrongylus costaricensis</name>
    <name type="common">Nematode worm</name>
    <dbReference type="NCBI Taxonomy" id="334426"/>
    <lineage>
        <taxon>Eukaryota</taxon>
        <taxon>Metazoa</taxon>
        <taxon>Ecdysozoa</taxon>
        <taxon>Nematoda</taxon>
        <taxon>Chromadorea</taxon>
        <taxon>Rhabditida</taxon>
        <taxon>Rhabditina</taxon>
        <taxon>Rhabditomorpha</taxon>
        <taxon>Strongyloidea</taxon>
        <taxon>Metastrongylidae</taxon>
        <taxon>Angiostrongylus</taxon>
    </lineage>
</organism>
<dbReference type="Proteomes" id="UP000267027">
    <property type="component" value="Unassembled WGS sequence"/>
</dbReference>
<dbReference type="OMA" id="IHYMSRD"/>